<name>A0A918E5R7_9ACTN</name>
<dbReference type="Gene3D" id="1.10.357.10">
    <property type="entry name" value="Tetracycline Repressor, domain 2"/>
    <property type="match status" value="1"/>
</dbReference>
<proteinExistence type="predicted"/>
<dbReference type="InterPro" id="IPR009057">
    <property type="entry name" value="Homeodomain-like_sf"/>
</dbReference>
<dbReference type="PROSITE" id="PS50977">
    <property type="entry name" value="HTH_TETR_2"/>
    <property type="match status" value="1"/>
</dbReference>
<dbReference type="PANTHER" id="PTHR30055">
    <property type="entry name" value="HTH-TYPE TRANSCRIPTIONAL REGULATOR RUTR"/>
    <property type="match status" value="1"/>
</dbReference>
<reference evidence="4" key="2">
    <citation type="submission" date="2020-09" db="EMBL/GenBank/DDBJ databases">
        <authorList>
            <person name="Sun Q."/>
            <person name="Zhou Y."/>
        </authorList>
    </citation>
    <scope>NUCLEOTIDE SEQUENCE</scope>
    <source>
        <strain evidence="4">CGMCC 4.7430</strain>
    </source>
</reference>
<reference evidence="4" key="1">
    <citation type="journal article" date="2014" name="Int. J. Syst. Evol. Microbiol.">
        <title>Complete genome sequence of Corynebacterium casei LMG S-19264T (=DSM 44701T), isolated from a smear-ripened cheese.</title>
        <authorList>
            <consortium name="US DOE Joint Genome Institute (JGI-PGF)"/>
            <person name="Walter F."/>
            <person name="Albersmeier A."/>
            <person name="Kalinowski J."/>
            <person name="Ruckert C."/>
        </authorList>
    </citation>
    <scope>NUCLEOTIDE SEQUENCE</scope>
    <source>
        <strain evidence="4">CGMCC 4.7430</strain>
    </source>
</reference>
<dbReference type="GO" id="GO:0000976">
    <property type="term" value="F:transcription cis-regulatory region binding"/>
    <property type="evidence" value="ECO:0007669"/>
    <property type="project" value="TreeGrafter"/>
</dbReference>
<protein>
    <submittedName>
        <fullName evidence="4">TetR family transcriptional regulator</fullName>
    </submittedName>
</protein>
<dbReference type="SUPFAM" id="SSF46689">
    <property type="entry name" value="Homeodomain-like"/>
    <property type="match status" value="1"/>
</dbReference>
<dbReference type="EMBL" id="BMNK01000007">
    <property type="protein sequence ID" value="GGP09592.1"/>
    <property type="molecule type" value="Genomic_DNA"/>
</dbReference>
<evidence type="ECO:0000256" key="1">
    <source>
        <dbReference type="ARBA" id="ARBA00023125"/>
    </source>
</evidence>
<dbReference type="RefSeq" id="WP_189140713.1">
    <property type="nucleotide sequence ID" value="NZ_BMNK01000007.1"/>
</dbReference>
<gene>
    <name evidence="4" type="primary">acrR</name>
    <name evidence="4" type="ORF">GCM10012278_45900</name>
</gene>
<evidence type="ECO:0000256" key="2">
    <source>
        <dbReference type="PROSITE-ProRule" id="PRU00335"/>
    </source>
</evidence>
<dbReference type="PRINTS" id="PR00455">
    <property type="entry name" value="HTHTETR"/>
</dbReference>
<dbReference type="AlphaFoldDB" id="A0A918E5R7"/>
<keyword evidence="1 2" id="KW-0238">DNA-binding</keyword>
<dbReference type="InterPro" id="IPR050109">
    <property type="entry name" value="HTH-type_TetR-like_transc_reg"/>
</dbReference>
<evidence type="ECO:0000313" key="4">
    <source>
        <dbReference type="EMBL" id="GGP09592.1"/>
    </source>
</evidence>
<dbReference type="Pfam" id="PF00440">
    <property type="entry name" value="TetR_N"/>
    <property type="match status" value="1"/>
</dbReference>
<evidence type="ECO:0000313" key="5">
    <source>
        <dbReference type="Proteomes" id="UP000660745"/>
    </source>
</evidence>
<dbReference type="InterPro" id="IPR001647">
    <property type="entry name" value="HTH_TetR"/>
</dbReference>
<accession>A0A918E5R7</accession>
<dbReference type="PANTHER" id="PTHR30055:SF219">
    <property type="entry name" value="TRANSCRIPTIONAL REGULATORY PROTEIN"/>
    <property type="match status" value="1"/>
</dbReference>
<evidence type="ECO:0000259" key="3">
    <source>
        <dbReference type="PROSITE" id="PS50977"/>
    </source>
</evidence>
<comment type="caution">
    <text evidence="4">The sequence shown here is derived from an EMBL/GenBank/DDBJ whole genome shotgun (WGS) entry which is preliminary data.</text>
</comment>
<dbReference type="Proteomes" id="UP000660745">
    <property type="component" value="Unassembled WGS sequence"/>
</dbReference>
<organism evidence="4 5">
    <name type="scientific">Nonomuraea glycinis</name>
    <dbReference type="NCBI Taxonomy" id="2047744"/>
    <lineage>
        <taxon>Bacteria</taxon>
        <taxon>Bacillati</taxon>
        <taxon>Actinomycetota</taxon>
        <taxon>Actinomycetes</taxon>
        <taxon>Streptosporangiales</taxon>
        <taxon>Streptosporangiaceae</taxon>
        <taxon>Nonomuraea</taxon>
    </lineage>
</organism>
<feature type="domain" description="HTH tetR-type" evidence="3">
    <location>
        <begin position="1"/>
        <end position="61"/>
    </location>
</feature>
<sequence>MGNREDLLAGAKRCLLAKGYARTTARDIASASGVSLAAIGYHFGSKEALLNAALTGAVEEWADGFGQLSGQRFADVWPRVVESFAESKRLWAVQFELLAHMDSGQMDPGLRATLAEANRQAREGLVQLFGHDEPDDRLGALYQMLLAGAAALWLVDPASEPSADDLLAAMRTVAEQHP</sequence>
<feature type="DNA-binding region" description="H-T-H motif" evidence="2">
    <location>
        <begin position="24"/>
        <end position="43"/>
    </location>
</feature>
<keyword evidence="5" id="KW-1185">Reference proteome</keyword>
<dbReference type="GO" id="GO:0003700">
    <property type="term" value="F:DNA-binding transcription factor activity"/>
    <property type="evidence" value="ECO:0007669"/>
    <property type="project" value="TreeGrafter"/>
</dbReference>